<keyword evidence="2" id="KW-0812">Transmembrane</keyword>
<organism evidence="3 4">
    <name type="scientific">Anaerobiospirillum thomasii</name>
    <dbReference type="NCBI Taxonomy" id="179995"/>
    <lineage>
        <taxon>Bacteria</taxon>
        <taxon>Pseudomonadati</taxon>
        <taxon>Pseudomonadota</taxon>
        <taxon>Gammaproteobacteria</taxon>
        <taxon>Aeromonadales</taxon>
        <taxon>Succinivibrionaceae</taxon>
        <taxon>Anaerobiospirillum</taxon>
    </lineage>
</organism>
<proteinExistence type="predicted"/>
<dbReference type="Proteomes" id="UP000250086">
    <property type="component" value="Unassembled WGS sequence"/>
</dbReference>
<name>A0A2X0VPE3_9GAMM</name>
<dbReference type="AlphaFoldDB" id="A0A2X0VPE3"/>
<sequence length="216" mass="23849">MLFHPLYNADGSLSVFRLICLTVTACCLLSYPFVKNSTHGSESADVAQEVSSSKTSVLGSFIESDEKKELKKLQKIRKDALVELKSGFDFLNSCGNINAGFEGCSFKFSEEVLKFYDAKVTTADDGFSIELKAKKDIQKDECVQFSINSLGEFKALDKMNRATDKCTPKDFVKKNLSTIYRATDYIEGQAAPSGRIPVEVKTAQSSSKQKDITSIN</sequence>
<protein>
    <submittedName>
        <fullName evidence="3">Uncharacterized protein</fullName>
    </submittedName>
</protein>
<keyword evidence="2" id="KW-1133">Transmembrane helix</keyword>
<accession>A0A2X0VPE3</accession>
<feature type="transmembrane region" description="Helical" evidence="2">
    <location>
        <begin position="15"/>
        <end position="34"/>
    </location>
</feature>
<keyword evidence="4" id="KW-1185">Reference proteome</keyword>
<evidence type="ECO:0000256" key="2">
    <source>
        <dbReference type="SAM" id="Phobius"/>
    </source>
</evidence>
<dbReference type="RefSeq" id="WP_113743775.1">
    <property type="nucleotide sequence ID" value="NZ_UAPV01000001.1"/>
</dbReference>
<dbReference type="EMBL" id="UAPV01000001">
    <property type="protein sequence ID" value="SPT69620.1"/>
    <property type="molecule type" value="Genomic_DNA"/>
</dbReference>
<gene>
    <name evidence="3" type="ORF">NCTC13093_00999</name>
</gene>
<evidence type="ECO:0000313" key="3">
    <source>
        <dbReference type="EMBL" id="SPT69620.1"/>
    </source>
</evidence>
<feature type="region of interest" description="Disordered" evidence="1">
    <location>
        <begin position="197"/>
        <end position="216"/>
    </location>
</feature>
<evidence type="ECO:0000256" key="1">
    <source>
        <dbReference type="SAM" id="MobiDB-lite"/>
    </source>
</evidence>
<feature type="compositionally biased region" description="Polar residues" evidence="1">
    <location>
        <begin position="202"/>
        <end position="216"/>
    </location>
</feature>
<reference evidence="3 4" key="1">
    <citation type="submission" date="2018-06" db="EMBL/GenBank/DDBJ databases">
        <authorList>
            <consortium name="Pathogen Informatics"/>
            <person name="Doyle S."/>
        </authorList>
    </citation>
    <scope>NUCLEOTIDE SEQUENCE [LARGE SCALE GENOMIC DNA]</scope>
    <source>
        <strain evidence="3 4">NCTC13093</strain>
    </source>
</reference>
<evidence type="ECO:0000313" key="4">
    <source>
        <dbReference type="Proteomes" id="UP000250086"/>
    </source>
</evidence>
<keyword evidence="2" id="KW-0472">Membrane</keyword>